<dbReference type="AlphaFoldDB" id="A0AAE3M5D6"/>
<feature type="chain" id="PRO_5041981356" description="DUF4412 domain-containing protein" evidence="1">
    <location>
        <begin position="21"/>
        <end position="217"/>
    </location>
</feature>
<dbReference type="RefSeq" id="WP_301190717.1">
    <property type="nucleotide sequence ID" value="NZ_JAPDPJ010000024.1"/>
</dbReference>
<dbReference type="Proteomes" id="UP001209229">
    <property type="component" value="Unassembled WGS sequence"/>
</dbReference>
<organism evidence="2 3">
    <name type="scientific">Plebeiibacterium sediminum</name>
    <dbReference type="NCBI Taxonomy" id="2992112"/>
    <lineage>
        <taxon>Bacteria</taxon>
        <taxon>Pseudomonadati</taxon>
        <taxon>Bacteroidota</taxon>
        <taxon>Bacteroidia</taxon>
        <taxon>Marinilabiliales</taxon>
        <taxon>Marinilabiliaceae</taxon>
        <taxon>Plebeiibacterium</taxon>
    </lineage>
</organism>
<evidence type="ECO:0000313" key="3">
    <source>
        <dbReference type="Proteomes" id="UP001209229"/>
    </source>
</evidence>
<proteinExistence type="predicted"/>
<reference evidence="2" key="1">
    <citation type="submission" date="2022-10" db="EMBL/GenBank/DDBJ databases">
        <authorList>
            <person name="Yu W.X."/>
        </authorList>
    </citation>
    <scope>NUCLEOTIDE SEQUENCE</scope>
    <source>
        <strain evidence="2">AAT</strain>
    </source>
</reference>
<keyword evidence="1" id="KW-0732">Signal</keyword>
<keyword evidence="3" id="KW-1185">Reference proteome</keyword>
<evidence type="ECO:0008006" key="4">
    <source>
        <dbReference type="Google" id="ProtNLM"/>
    </source>
</evidence>
<sequence length="217" mass="24497">MMNKMFYVLAILMFTQVISAQHQDSRHYAVKSGFIKYELTGNIKGTKLLYWDNYGEKTREEIVSVTEVNVLGINKAEKEHTVTITDGDHFWSVDLIENTGQKGTLEIYDVGKQMTENMSEADAKKLEDDIMSALNGHKLGKESFLGKSCDIYEVMGAKSWIYKGVALKTTAKMMGVEANEIALEFNENSSPDNDLFVPIANIDYQDFDEMTNSMLSL</sequence>
<feature type="signal peptide" evidence="1">
    <location>
        <begin position="1"/>
        <end position="20"/>
    </location>
</feature>
<evidence type="ECO:0000313" key="2">
    <source>
        <dbReference type="EMBL" id="MCW3787152.1"/>
    </source>
</evidence>
<accession>A0AAE3M5D6</accession>
<comment type="caution">
    <text evidence="2">The sequence shown here is derived from an EMBL/GenBank/DDBJ whole genome shotgun (WGS) entry which is preliminary data.</text>
</comment>
<name>A0AAE3M5D6_9BACT</name>
<protein>
    <recommendedName>
        <fullName evidence="4">DUF4412 domain-containing protein</fullName>
    </recommendedName>
</protein>
<gene>
    <name evidence="2" type="ORF">OM075_11775</name>
</gene>
<evidence type="ECO:0000256" key="1">
    <source>
        <dbReference type="SAM" id="SignalP"/>
    </source>
</evidence>
<dbReference type="EMBL" id="JAPDPJ010000024">
    <property type="protein sequence ID" value="MCW3787152.1"/>
    <property type="molecule type" value="Genomic_DNA"/>
</dbReference>